<evidence type="ECO:0000256" key="2">
    <source>
        <dbReference type="SAM" id="Coils"/>
    </source>
</evidence>
<evidence type="ECO:0000313" key="6">
    <source>
        <dbReference type="Proteomes" id="UP001175211"/>
    </source>
</evidence>
<proteinExistence type="predicted"/>
<reference evidence="5" key="1">
    <citation type="submission" date="2023-06" db="EMBL/GenBank/DDBJ databases">
        <authorList>
            <consortium name="Lawrence Berkeley National Laboratory"/>
            <person name="Ahrendt S."/>
            <person name="Sahu N."/>
            <person name="Indic B."/>
            <person name="Wong-Bajracharya J."/>
            <person name="Merenyi Z."/>
            <person name="Ke H.-M."/>
            <person name="Monk M."/>
            <person name="Kocsube S."/>
            <person name="Drula E."/>
            <person name="Lipzen A."/>
            <person name="Balint B."/>
            <person name="Henrissat B."/>
            <person name="Andreopoulos B."/>
            <person name="Martin F.M."/>
            <person name="Harder C.B."/>
            <person name="Rigling D."/>
            <person name="Ford K.L."/>
            <person name="Foster G.D."/>
            <person name="Pangilinan J."/>
            <person name="Papanicolaou A."/>
            <person name="Barry K."/>
            <person name="LaButti K."/>
            <person name="Viragh M."/>
            <person name="Koriabine M."/>
            <person name="Yan M."/>
            <person name="Riley R."/>
            <person name="Champramary S."/>
            <person name="Plett K.L."/>
            <person name="Tsai I.J."/>
            <person name="Slot J."/>
            <person name="Sipos G."/>
            <person name="Plett J."/>
            <person name="Nagy L.G."/>
            <person name="Grigoriev I.V."/>
        </authorList>
    </citation>
    <scope>NUCLEOTIDE SEQUENCE</scope>
    <source>
        <strain evidence="5">CCBAS 213</strain>
    </source>
</reference>
<dbReference type="Proteomes" id="UP001175211">
    <property type="component" value="Unassembled WGS sequence"/>
</dbReference>
<evidence type="ECO:0000259" key="4">
    <source>
        <dbReference type="PROSITE" id="PS50089"/>
    </source>
</evidence>
<evidence type="ECO:0000313" key="5">
    <source>
        <dbReference type="EMBL" id="KAK0455314.1"/>
    </source>
</evidence>
<dbReference type="InterPro" id="IPR001841">
    <property type="entry name" value="Znf_RING"/>
</dbReference>
<sequence>MVELDVVSADNWELHGARIVVPTLGSAVKRLLIHAIETFPPVPMFIDLLNLVSLEWFAFMSGEISPTFRRKIHMCIAYHALPANRDVVNTSSLVNVSYGTYAEVWDYIGYVYMSVPCPTGTTLPKNAHPSKLAPWGFVETRTHQQDLPNKMLGYDEFEKSLYRETLICAIVHSEASWVQHMRFSDGSSNPGLGGETKERVTSRVWVKVELDVEESVEDYSFSMEDPISRSVAPQETIIVGVKPGDPLSDRIHVLDQMRGELADLAHAEVQLKKMQAERDVARARVVQLEAWVDHLEEAASHHEAAVTSLTNRLITAIQARDVAEARVREVDREALSYREPPSSVANGALTTRNSRQDDDNDMGPLAHHEVKESVFFTVVSLTFVFSKGMAALASAVKCTICRTQMWAAVISPNHRLTDCGHIACVACVQKAFVDQMLNRPRVDTFLCRGDPPTEFTCPTCRVAVTQHPALQPIVGAVATALTSIHAPSAGYGSFTMNENVLAEFFPDDFQMFVA</sequence>
<dbReference type="GeneID" id="85353324"/>
<comment type="caution">
    <text evidence="5">The sequence shown here is derived from an EMBL/GenBank/DDBJ whole genome shotgun (WGS) entry which is preliminary data.</text>
</comment>
<name>A0AA39N2U2_ARMTA</name>
<feature type="coiled-coil region" evidence="2">
    <location>
        <begin position="257"/>
        <end position="284"/>
    </location>
</feature>
<dbReference type="SUPFAM" id="SSF57850">
    <property type="entry name" value="RING/U-box"/>
    <property type="match status" value="1"/>
</dbReference>
<feature type="domain" description="RING-type" evidence="4">
    <location>
        <begin position="398"/>
        <end position="461"/>
    </location>
</feature>
<dbReference type="RefSeq" id="XP_060328824.1">
    <property type="nucleotide sequence ID" value="XM_060469776.1"/>
</dbReference>
<accession>A0AA39N2U2</accession>
<dbReference type="GO" id="GO:0008270">
    <property type="term" value="F:zinc ion binding"/>
    <property type="evidence" value="ECO:0007669"/>
    <property type="project" value="UniProtKB-KW"/>
</dbReference>
<feature type="region of interest" description="Disordered" evidence="3">
    <location>
        <begin position="335"/>
        <end position="364"/>
    </location>
</feature>
<dbReference type="PROSITE" id="PS50089">
    <property type="entry name" value="ZF_RING_2"/>
    <property type="match status" value="1"/>
</dbReference>
<dbReference type="AlphaFoldDB" id="A0AA39N2U2"/>
<evidence type="ECO:0000256" key="1">
    <source>
        <dbReference type="PROSITE-ProRule" id="PRU00175"/>
    </source>
</evidence>
<keyword evidence="1" id="KW-0479">Metal-binding</keyword>
<dbReference type="Gene3D" id="3.30.40.10">
    <property type="entry name" value="Zinc/RING finger domain, C3HC4 (zinc finger)"/>
    <property type="match status" value="1"/>
</dbReference>
<keyword evidence="2" id="KW-0175">Coiled coil</keyword>
<organism evidence="5 6">
    <name type="scientific">Armillaria tabescens</name>
    <name type="common">Ringless honey mushroom</name>
    <name type="synonym">Agaricus tabescens</name>
    <dbReference type="NCBI Taxonomy" id="1929756"/>
    <lineage>
        <taxon>Eukaryota</taxon>
        <taxon>Fungi</taxon>
        <taxon>Dikarya</taxon>
        <taxon>Basidiomycota</taxon>
        <taxon>Agaricomycotina</taxon>
        <taxon>Agaricomycetes</taxon>
        <taxon>Agaricomycetidae</taxon>
        <taxon>Agaricales</taxon>
        <taxon>Marasmiineae</taxon>
        <taxon>Physalacriaceae</taxon>
        <taxon>Desarmillaria</taxon>
    </lineage>
</organism>
<dbReference type="InterPro" id="IPR013083">
    <property type="entry name" value="Znf_RING/FYVE/PHD"/>
</dbReference>
<keyword evidence="6" id="KW-1185">Reference proteome</keyword>
<gene>
    <name evidence="5" type="ORF">EV420DRAFT_1481550</name>
</gene>
<dbReference type="EMBL" id="JAUEPS010000026">
    <property type="protein sequence ID" value="KAK0455314.1"/>
    <property type="molecule type" value="Genomic_DNA"/>
</dbReference>
<feature type="compositionally biased region" description="Polar residues" evidence="3">
    <location>
        <begin position="343"/>
        <end position="353"/>
    </location>
</feature>
<evidence type="ECO:0000256" key="3">
    <source>
        <dbReference type="SAM" id="MobiDB-lite"/>
    </source>
</evidence>
<keyword evidence="1" id="KW-0863">Zinc-finger</keyword>
<keyword evidence="1" id="KW-0862">Zinc</keyword>
<protein>
    <recommendedName>
        <fullName evidence="4">RING-type domain-containing protein</fullName>
    </recommendedName>
</protein>